<evidence type="ECO:0000259" key="5">
    <source>
        <dbReference type="SMART" id="SM00418"/>
    </source>
</evidence>
<dbReference type="InterPro" id="IPR051081">
    <property type="entry name" value="HTH_MetalResp_TranReg"/>
</dbReference>
<accession>A0A081RMR9</accession>
<name>A0A081RMR9_9ARCH</name>
<keyword evidence="4" id="KW-0812">Transmembrane</keyword>
<dbReference type="GO" id="GO:0003700">
    <property type="term" value="F:DNA-binding transcription factor activity"/>
    <property type="evidence" value="ECO:0007669"/>
    <property type="project" value="InterPro"/>
</dbReference>
<dbReference type="Proteomes" id="UP000028059">
    <property type="component" value="Unassembled WGS sequence"/>
</dbReference>
<reference evidence="6 7" key="1">
    <citation type="submission" date="2014-06" db="EMBL/GenBank/DDBJ databases">
        <authorList>
            <person name="Ngugi D.K."/>
            <person name="Blom J."/>
            <person name="Alam I."/>
            <person name="Rashid M."/>
            <person name="Ba Alawi W."/>
            <person name="Zhang G."/>
            <person name="Hikmawan T."/>
            <person name="Guan Y."/>
            <person name="Antunes A."/>
            <person name="Siam R."/>
            <person name="ElDorry H."/>
            <person name="Bajic V."/>
            <person name="Stingl U."/>
        </authorList>
    </citation>
    <scope>NUCLEOTIDE SEQUENCE [LARGE SCALE GENOMIC DNA]</scope>
    <source>
        <strain evidence="6">SCGC AAA799-N04</strain>
    </source>
</reference>
<comment type="caution">
    <text evidence="6">The sequence shown here is derived from an EMBL/GenBank/DDBJ whole genome shotgun (WGS) entry which is preliminary data.</text>
</comment>
<keyword evidence="1" id="KW-0805">Transcription regulation</keyword>
<keyword evidence="4" id="KW-1133">Transmembrane helix</keyword>
<dbReference type="InterPro" id="IPR036390">
    <property type="entry name" value="WH_DNA-bd_sf"/>
</dbReference>
<dbReference type="InterPro" id="IPR011991">
    <property type="entry name" value="ArsR-like_HTH"/>
</dbReference>
<evidence type="ECO:0000256" key="3">
    <source>
        <dbReference type="ARBA" id="ARBA00023163"/>
    </source>
</evidence>
<dbReference type="GO" id="GO:0003677">
    <property type="term" value="F:DNA binding"/>
    <property type="evidence" value="ECO:0007669"/>
    <property type="project" value="UniProtKB-KW"/>
</dbReference>
<dbReference type="SMART" id="SM00418">
    <property type="entry name" value="HTH_ARSR"/>
    <property type="match status" value="1"/>
</dbReference>
<evidence type="ECO:0000256" key="1">
    <source>
        <dbReference type="ARBA" id="ARBA00023015"/>
    </source>
</evidence>
<keyword evidence="3" id="KW-0804">Transcription</keyword>
<feature type="transmembrane region" description="Helical" evidence="4">
    <location>
        <begin position="127"/>
        <end position="146"/>
    </location>
</feature>
<keyword evidence="2" id="KW-0238">DNA-binding</keyword>
<sequence length="191" mass="21832">MEKSNDDNDRNLDKIKVFSSEDENLKVLGELLSNKSSRGIIKLLIDKEMYTNEIAKKLELRVSLVIHHLQKMESIGLVEITNKKIIRKGEEHRFFRIPYGMLIVPDESKETKNDGFFKGLFRSSIKFVAIGIAGGIVWLSDIVNYAKTKEVYPVPFGESIQTDPLIPALIVIIIGLVIERMFSVIKKKKRK</sequence>
<dbReference type="Gene3D" id="1.10.10.10">
    <property type="entry name" value="Winged helix-like DNA-binding domain superfamily/Winged helix DNA-binding domain"/>
    <property type="match status" value="1"/>
</dbReference>
<feature type="domain" description="HTH arsR-type" evidence="5">
    <location>
        <begin position="27"/>
        <end position="109"/>
    </location>
</feature>
<dbReference type="AlphaFoldDB" id="A0A081RMR9"/>
<organism evidence="6 7">
    <name type="scientific">Marine Group I thaumarchaeote SCGC AAA799-N04</name>
    <dbReference type="NCBI Taxonomy" id="1502293"/>
    <lineage>
        <taxon>Archaea</taxon>
        <taxon>Nitrososphaerota</taxon>
        <taxon>Marine Group I</taxon>
    </lineage>
</organism>
<dbReference type="Pfam" id="PF01022">
    <property type="entry name" value="HTH_5"/>
    <property type="match status" value="1"/>
</dbReference>
<evidence type="ECO:0000313" key="7">
    <source>
        <dbReference type="Proteomes" id="UP000028059"/>
    </source>
</evidence>
<dbReference type="SUPFAM" id="SSF46785">
    <property type="entry name" value="Winged helix' DNA-binding domain"/>
    <property type="match status" value="1"/>
</dbReference>
<evidence type="ECO:0000313" key="6">
    <source>
        <dbReference type="EMBL" id="KEQ56492.1"/>
    </source>
</evidence>
<dbReference type="EMBL" id="JOKN01000016">
    <property type="protein sequence ID" value="KEQ56492.1"/>
    <property type="molecule type" value="Genomic_DNA"/>
</dbReference>
<proteinExistence type="predicted"/>
<evidence type="ECO:0000256" key="2">
    <source>
        <dbReference type="ARBA" id="ARBA00023125"/>
    </source>
</evidence>
<dbReference type="InterPro" id="IPR001845">
    <property type="entry name" value="HTH_ArsR_DNA-bd_dom"/>
</dbReference>
<keyword evidence="4" id="KW-0472">Membrane</keyword>
<gene>
    <name evidence="6" type="ORF">AAA799N04_00984</name>
</gene>
<dbReference type="PANTHER" id="PTHR33154">
    <property type="entry name" value="TRANSCRIPTIONAL REGULATOR, ARSR FAMILY"/>
    <property type="match status" value="1"/>
</dbReference>
<evidence type="ECO:0000256" key="4">
    <source>
        <dbReference type="SAM" id="Phobius"/>
    </source>
</evidence>
<feature type="transmembrane region" description="Helical" evidence="4">
    <location>
        <begin position="166"/>
        <end position="185"/>
    </location>
</feature>
<dbReference type="CDD" id="cd00090">
    <property type="entry name" value="HTH_ARSR"/>
    <property type="match status" value="1"/>
</dbReference>
<protein>
    <submittedName>
        <fullName evidence="6">ArsR family transcriptional regulator protein</fullName>
    </submittedName>
</protein>
<dbReference type="InterPro" id="IPR036388">
    <property type="entry name" value="WH-like_DNA-bd_sf"/>
</dbReference>
<keyword evidence="7" id="KW-1185">Reference proteome</keyword>
<dbReference type="PANTHER" id="PTHR33154:SF35">
    <property type="entry name" value="TRANSCRIPTIONAL REGULATOR, ARSR FAMILY"/>
    <property type="match status" value="1"/>
</dbReference>